<dbReference type="EMBL" id="NUHO01000023">
    <property type="protein sequence ID" value="PGM96424.1"/>
    <property type="molecule type" value="Genomic_DNA"/>
</dbReference>
<organism evidence="4 5">
    <name type="scientific">Bacillus cereus</name>
    <dbReference type="NCBI Taxonomy" id="1396"/>
    <lineage>
        <taxon>Bacteria</taxon>
        <taxon>Bacillati</taxon>
        <taxon>Bacillota</taxon>
        <taxon>Bacilli</taxon>
        <taxon>Bacillales</taxon>
        <taxon>Bacillaceae</taxon>
        <taxon>Bacillus</taxon>
        <taxon>Bacillus cereus group</taxon>
    </lineage>
</organism>
<protein>
    <recommendedName>
        <fullName evidence="3">ATLF-like domain-containing protein</fullName>
    </recommendedName>
</protein>
<dbReference type="InterPro" id="IPR015239">
    <property type="entry name" value="Anthrax_LF_cen"/>
</dbReference>
<dbReference type="Pfam" id="PF07737">
    <property type="entry name" value="ATLF"/>
    <property type="match status" value="1"/>
</dbReference>
<dbReference type="PROSITE" id="PS51996">
    <property type="entry name" value="TR_MART"/>
    <property type="match status" value="1"/>
</dbReference>
<evidence type="ECO:0000313" key="5">
    <source>
        <dbReference type="Proteomes" id="UP000222054"/>
    </source>
</evidence>
<dbReference type="GO" id="GO:0008237">
    <property type="term" value="F:metallopeptidase activity"/>
    <property type="evidence" value="ECO:0007669"/>
    <property type="project" value="InterPro"/>
</dbReference>
<dbReference type="AlphaFoldDB" id="A0A2B9E8N3"/>
<name>A0A2B9E8N3_BACCE</name>
<feature type="domain" description="ATLF-like" evidence="3">
    <location>
        <begin position="313"/>
        <end position="522"/>
    </location>
</feature>
<dbReference type="Gene3D" id="3.40.390.10">
    <property type="entry name" value="Collagenase (Catalytic Domain)"/>
    <property type="match status" value="1"/>
</dbReference>
<dbReference type="CDD" id="cd20493">
    <property type="entry name" value="M34_ATLF_C-like"/>
    <property type="match status" value="1"/>
</dbReference>
<dbReference type="GO" id="GO:0005576">
    <property type="term" value="C:extracellular region"/>
    <property type="evidence" value="ECO:0007669"/>
    <property type="project" value="UniProtKB-SubCell"/>
</dbReference>
<dbReference type="InterPro" id="IPR047568">
    <property type="entry name" value="ATLF-like_dom"/>
</dbReference>
<gene>
    <name evidence="4" type="ORF">CN958_04620</name>
</gene>
<evidence type="ECO:0000313" key="4">
    <source>
        <dbReference type="EMBL" id="PGM96424.1"/>
    </source>
</evidence>
<dbReference type="InterPro" id="IPR014781">
    <property type="entry name" value="Anthrax_toxin_lethal/edema_N/C"/>
</dbReference>
<dbReference type="Pfam" id="PF09156">
    <property type="entry name" value="Anthrax-tox_M"/>
    <property type="match status" value="1"/>
</dbReference>
<dbReference type="SUPFAM" id="SSF56399">
    <property type="entry name" value="ADP-ribosylation"/>
    <property type="match status" value="1"/>
</dbReference>
<comment type="caution">
    <text evidence="4">The sequence shown here is derived from an EMBL/GenBank/DDBJ whole genome shotgun (WGS) entry which is preliminary data.</text>
</comment>
<dbReference type="SUPFAM" id="SSF55486">
    <property type="entry name" value="Metalloproteases ('zincins'), catalytic domain"/>
    <property type="match status" value="1"/>
</dbReference>
<sequence length="532" mass="61276">MNTKTLLRGALLCLCVETVFSTYHPKKTWATENMNQIYAGITNHDVNSGIPIIYSKMGGMNTSVPMMFNPDLLFKPDFKHDKEGAERWVKEHYKRWTDSLTLANEKVINELKNPADPKNYNINETLKQTGGDIYRLPDETNEEKMIIKKYENDLENIDRILRLKEGKTLNKMYVYKDMKLETFNETPESYFKDPSNSNKLNIEKIKELKEQFEYGISSDYLIGNLSERVGGNNGLLKWRIEIPAGTNSGHLDEDRLLFNMNTGLEIKDVKIINQQGREYIRIEAKLVPAGEIDAKIYKEELNLQASWNSKLNIDLSKRFFSLHLNDRYASSITKGVDHFIQTLWDQVPQEVIKKVIENMSEVGGRIIFTDTDLSYIKDVIYPDNQTTDNVDFFKDTKALYNPFNRTIIYNGISPTENEDAEGAKKKVVGMDVGTFIHEFGHAVDYYYGIEDRFKPPIAISETDTFKEIFQREGNSLTEYGGEDSGEFFAEAFRMMFSSDLKEREKVVTKAPNTVGFIKELLGINLYPNMFAN</sequence>
<keyword evidence="2" id="KW-0964">Secreted</keyword>
<dbReference type="Proteomes" id="UP000222054">
    <property type="component" value="Unassembled WGS sequence"/>
</dbReference>
<dbReference type="InterPro" id="IPR024079">
    <property type="entry name" value="MetalloPept_cat_dom_sf"/>
</dbReference>
<accession>A0A2B9E8N3</accession>
<dbReference type="Gene3D" id="3.90.176.10">
    <property type="entry name" value="Toxin ADP-ribosyltransferase, Chain A, domain 1"/>
    <property type="match status" value="1"/>
</dbReference>
<evidence type="ECO:0000259" key="3">
    <source>
        <dbReference type="PROSITE" id="PS51995"/>
    </source>
</evidence>
<dbReference type="PROSITE" id="PS51995">
    <property type="entry name" value="ATLF"/>
    <property type="match status" value="1"/>
</dbReference>
<reference evidence="4 5" key="1">
    <citation type="submission" date="2017-09" db="EMBL/GenBank/DDBJ databases">
        <title>Large-scale bioinformatics analysis of Bacillus genomes uncovers conserved roles of natural products in bacterial physiology.</title>
        <authorList>
            <consortium name="Agbiome Team Llc"/>
            <person name="Bleich R.M."/>
            <person name="Grubbs K.J."/>
            <person name="Santa Maria K.C."/>
            <person name="Allen S.E."/>
            <person name="Farag S."/>
            <person name="Shank E.A."/>
            <person name="Bowers A."/>
        </authorList>
    </citation>
    <scope>NUCLEOTIDE SEQUENCE [LARGE SCALE GENOMIC DNA]</scope>
    <source>
        <strain evidence="4 5">AFS053130</strain>
    </source>
</reference>
<evidence type="ECO:0000256" key="2">
    <source>
        <dbReference type="ARBA" id="ARBA00022525"/>
    </source>
</evidence>
<comment type="subcellular location">
    <subcellularLocation>
        <location evidence="1">Secreted</location>
    </subcellularLocation>
</comment>
<proteinExistence type="predicted"/>
<evidence type="ECO:0000256" key="1">
    <source>
        <dbReference type="ARBA" id="ARBA00004613"/>
    </source>
</evidence>